<evidence type="ECO:0000256" key="3">
    <source>
        <dbReference type="ARBA" id="ARBA00023125"/>
    </source>
</evidence>
<name>A0A2U8DWN6_9CLOT</name>
<dbReference type="OrthoDB" id="1825944at2"/>
<dbReference type="GO" id="GO:0003677">
    <property type="term" value="F:DNA binding"/>
    <property type="evidence" value="ECO:0007669"/>
    <property type="project" value="UniProtKB-KW"/>
</dbReference>
<dbReference type="EMBL" id="CP020953">
    <property type="protein sequence ID" value="AWI06452.1"/>
    <property type="molecule type" value="Genomic_DNA"/>
</dbReference>
<dbReference type="InterPro" id="IPR036388">
    <property type="entry name" value="WH-like_DNA-bd_sf"/>
</dbReference>
<dbReference type="Pfam" id="PF03466">
    <property type="entry name" value="LysR_substrate"/>
    <property type="match status" value="1"/>
</dbReference>
<dbReference type="CDD" id="cd05466">
    <property type="entry name" value="PBP2_LTTR_substrate"/>
    <property type="match status" value="1"/>
</dbReference>
<dbReference type="InterPro" id="IPR005119">
    <property type="entry name" value="LysR_subst-bd"/>
</dbReference>
<proteinExistence type="inferred from homology"/>
<sequence length="318" mass="36625">MDIYQFEYVMAIAEEKSISKAAKKLYITQPSLSQYIMRLENNLGVKLFDRSASSMILTYAGEIYVQTAKDILNLNTGMKRKLSDIAGSKKGRLVMGVPHQAGRHVLPLVLPEFHRQYPEIEIVIKEDVTMRLEEMLINGKIDIAILNLPMQNEKILYETIATERVFLVAPKDHWICDSKMFSGDNCKIDFNSLKNEPFILLEHGQRMRLLMDEIFKRANFKPNVLMEIKNLDTAYCIAAAGMGFTLVPENVVWLLNVDANQYNNFLIDNVTLTLVAAYRRGEYLTKATNEFINITKEIINLKQKERKYSSIDYRSIHI</sequence>
<dbReference type="Gene3D" id="1.10.10.10">
    <property type="entry name" value="Winged helix-like DNA-binding domain superfamily/Winged helix DNA-binding domain"/>
    <property type="match status" value="1"/>
</dbReference>
<keyword evidence="4" id="KW-0804">Transcription</keyword>
<evidence type="ECO:0000256" key="2">
    <source>
        <dbReference type="ARBA" id="ARBA00023015"/>
    </source>
</evidence>
<evidence type="ECO:0000256" key="4">
    <source>
        <dbReference type="ARBA" id="ARBA00023163"/>
    </source>
</evidence>
<evidence type="ECO:0000313" key="7">
    <source>
        <dbReference type="Proteomes" id="UP000244910"/>
    </source>
</evidence>
<dbReference type="InterPro" id="IPR000847">
    <property type="entry name" value="LysR_HTH_N"/>
</dbReference>
<dbReference type="InterPro" id="IPR036390">
    <property type="entry name" value="WH_DNA-bd_sf"/>
</dbReference>
<gene>
    <name evidence="6" type="ORF">B9W14_18780</name>
</gene>
<reference evidence="7" key="1">
    <citation type="submission" date="2017-04" db="EMBL/GenBank/DDBJ databases">
        <authorList>
            <person name="Song Y."/>
            <person name="Cho B.-K."/>
        </authorList>
    </citation>
    <scope>NUCLEOTIDE SEQUENCE [LARGE SCALE GENOMIC DNA]</scope>
    <source>
        <strain evidence="7">SL1</strain>
    </source>
</reference>
<organism evidence="6 7">
    <name type="scientific">Clostridium drakei</name>
    <dbReference type="NCBI Taxonomy" id="332101"/>
    <lineage>
        <taxon>Bacteria</taxon>
        <taxon>Bacillati</taxon>
        <taxon>Bacillota</taxon>
        <taxon>Clostridia</taxon>
        <taxon>Eubacteriales</taxon>
        <taxon>Clostridiaceae</taxon>
        <taxon>Clostridium</taxon>
    </lineage>
</organism>
<dbReference type="PRINTS" id="PR00039">
    <property type="entry name" value="HTHLYSR"/>
</dbReference>
<evidence type="ECO:0000313" key="6">
    <source>
        <dbReference type="EMBL" id="AWI06452.1"/>
    </source>
</evidence>
<dbReference type="RefSeq" id="WP_032078300.1">
    <property type="nucleotide sequence ID" value="NZ_CP020953.1"/>
</dbReference>
<dbReference type="AlphaFoldDB" id="A0A2U8DWN6"/>
<dbReference type="GO" id="GO:0003700">
    <property type="term" value="F:DNA-binding transcription factor activity"/>
    <property type="evidence" value="ECO:0007669"/>
    <property type="project" value="InterPro"/>
</dbReference>
<dbReference type="Pfam" id="PF00126">
    <property type="entry name" value="HTH_1"/>
    <property type="match status" value="1"/>
</dbReference>
<dbReference type="GO" id="GO:0005829">
    <property type="term" value="C:cytosol"/>
    <property type="evidence" value="ECO:0007669"/>
    <property type="project" value="TreeGrafter"/>
</dbReference>
<dbReference type="PROSITE" id="PS50931">
    <property type="entry name" value="HTH_LYSR"/>
    <property type="match status" value="1"/>
</dbReference>
<dbReference type="SUPFAM" id="SSF53850">
    <property type="entry name" value="Periplasmic binding protein-like II"/>
    <property type="match status" value="1"/>
</dbReference>
<keyword evidence="7" id="KW-1185">Reference proteome</keyword>
<evidence type="ECO:0000259" key="5">
    <source>
        <dbReference type="PROSITE" id="PS50931"/>
    </source>
</evidence>
<keyword evidence="3" id="KW-0238">DNA-binding</keyword>
<feature type="domain" description="HTH lysR-type" evidence="5">
    <location>
        <begin position="1"/>
        <end position="58"/>
    </location>
</feature>
<dbReference type="Proteomes" id="UP000244910">
    <property type="component" value="Chromosome"/>
</dbReference>
<evidence type="ECO:0000256" key="1">
    <source>
        <dbReference type="ARBA" id="ARBA00009437"/>
    </source>
</evidence>
<comment type="similarity">
    <text evidence="1">Belongs to the LysR transcriptional regulatory family.</text>
</comment>
<keyword evidence="2" id="KW-0805">Transcription regulation</keyword>
<dbReference type="Gene3D" id="3.40.190.290">
    <property type="match status" value="1"/>
</dbReference>
<dbReference type="InterPro" id="IPR050950">
    <property type="entry name" value="HTH-type_LysR_regulators"/>
</dbReference>
<accession>A0A2U8DWN6</accession>
<dbReference type="SUPFAM" id="SSF46785">
    <property type="entry name" value="Winged helix' DNA-binding domain"/>
    <property type="match status" value="1"/>
</dbReference>
<dbReference type="FunFam" id="1.10.10.10:FF:000001">
    <property type="entry name" value="LysR family transcriptional regulator"/>
    <property type="match status" value="1"/>
</dbReference>
<protein>
    <submittedName>
        <fullName evidence="6">LysR family transcriptional regulator</fullName>
    </submittedName>
</protein>
<dbReference type="KEGG" id="cdrk:B9W14_18780"/>
<dbReference type="PANTHER" id="PTHR30419">
    <property type="entry name" value="HTH-TYPE TRANSCRIPTIONAL REGULATOR YBHD"/>
    <property type="match status" value="1"/>
</dbReference>